<comment type="caution">
    <text evidence="1">The sequence shown here is derived from an EMBL/GenBank/DDBJ whole genome shotgun (WGS) entry which is preliminary data.</text>
</comment>
<evidence type="ECO:0000313" key="2">
    <source>
        <dbReference type="Proteomes" id="UP000229749"/>
    </source>
</evidence>
<dbReference type="Proteomes" id="UP000229749">
    <property type="component" value="Unassembled WGS sequence"/>
</dbReference>
<gene>
    <name evidence="1" type="ORF">CO172_02395</name>
</gene>
<proteinExistence type="predicted"/>
<sequence>MQIQEPTLPFPTENLDYDIIEVITQTFLHPPIPDIDRVIKNADYEPYIAPKERMLKEADKTRIEYLKKV</sequence>
<dbReference type="AlphaFoldDB" id="A0A2M7XHA4"/>
<name>A0A2M7XHA4_9BACT</name>
<evidence type="ECO:0000313" key="1">
    <source>
        <dbReference type="EMBL" id="PJA47251.1"/>
    </source>
</evidence>
<reference evidence="2" key="1">
    <citation type="submission" date="2017-09" db="EMBL/GenBank/DDBJ databases">
        <title>Depth-based differentiation of microbial function through sediment-hosted aquifers and enrichment of novel symbionts in the deep terrestrial subsurface.</title>
        <authorList>
            <person name="Probst A.J."/>
            <person name="Ladd B."/>
            <person name="Jarett J.K."/>
            <person name="Geller-Mcgrath D.E."/>
            <person name="Sieber C.M.K."/>
            <person name="Emerson J.B."/>
            <person name="Anantharaman K."/>
            <person name="Thomas B.C."/>
            <person name="Malmstrom R."/>
            <person name="Stieglmeier M."/>
            <person name="Klingl A."/>
            <person name="Woyke T."/>
            <person name="Ryan C.M."/>
            <person name="Banfield J.F."/>
        </authorList>
    </citation>
    <scope>NUCLEOTIDE SEQUENCE [LARGE SCALE GENOMIC DNA]</scope>
</reference>
<protein>
    <submittedName>
        <fullName evidence="1">Uncharacterized protein</fullName>
    </submittedName>
</protein>
<organism evidence="1 2">
    <name type="scientific">Candidatus Uhrbacteria bacterium CG_4_9_14_3_um_filter_36_7</name>
    <dbReference type="NCBI Taxonomy" id="1975033"/>
    <lineage>
        <taxon>Bacteria</taxon>
        <taxon>Candidatus Uhriibacteriota</taxon>
    </lineage>
</organism>
<dbReference type="EMBL" id="PFWS01000036">
    <property type="protein sequence ID" value="PJA47251.1"/>
    <property type="molecule type" value="Genomic_DNA"/>
</dbReference>
<accession>A0A2M7XHA4</accession>